<protein>
    <recommendedName>
        <fullName evidence="1">HVO-A0261-like N-terminal domain-containing protein</fullName>
    </recommendedName>
</protein>
<feature type="domain" description="HVO-A0261-like N-terminal" evidence="1">
    <location>
        <begin position="18"/>
        <end position="82"/>
    </location>
</feature>
<dbReference type="AlphaFoldDB" id="X1NGK0"/>
<dbReference type="EMBL" id="BARV01025281">
    <property type="protein sequence ID" value="GAI42728.1"/>
    <property type="molecule type" value="Genomic_DNA"/>
</dbReference>
<organism evidence="2">
    <name type="scientific">marine sediment metagenome</name>
    <dbReference type="NCBI Taxonomy" id="412755"/>
    <lineage>
        <taxon>unclassified sequences</taxon>
        <taxon>metagenomes</taxon>
        <taxon>ecological metagenomes</taxon>
    </lineage>
</organism>
<dbReference type="InterPro" id="IPR057527">
    <property type="entry name" value="HVO_A0261-like_N"/>
</dbReference>
<accession>X1NGK0</accession>
<reference evidence="2" key="1">
    <citation type="journal article" date="2014" name="Front. Microbiol.">
        <title>High frequency of phylogenetically diverse reductive dehalogenase-homologous genes in deep subseafloor sedimentary metagenomes.</title>
        <authorList>
            <person name="Kawai M."/>
            <person name="Futagami T."/>
            <person name="Toyoda A."/>
            <person name="Takaki Y."/>
            <person name="Nishi S."/>
            <person name="Hori S."/>
            <person name="Arai W."/>
            <person name="Tsubouchi T."/>
            <person name="Morono Y."/>
            <person name="Uchiyama I."/>
            <person name="Ito T."/>
            <person name="Fujiyama A."/>
            <person name="Inagaki F."/>
            <person name="Takami H."/>
        </authorList>
    </citation>
    <scope>NUCLEOTIDE SEQUENCE</scope>
    <source>
        <strain evidence="2">Expedition CK06-06</strain>
    </source>
</reference>
<dbReference type="InterPro" id="IPR036390">
    <property type="entry name" value="WH_DNA-bd_sf"/>
</dbReference>
<dbReference type="Pfam" id="PF25213">
    <property type="entry name" value="HVO_A0261_N"/>
    <property type="match status" value="1"/>
</dbReference>
<dbReference type="Gene3D" id="1.10.10.10">
    <property type="entry name" value="Winged helix-like DNA-binding domain superfamily/Winged helix DNA-binding domain"/>
    <property type="match status" value="1"/>
</dbReference>
<proteinExistence type="predicted"/>
<gene>
    <name evidence="2" type="ORF">S06H3_41096</name>
</gene>
<dbReference type="SUPFAM" id="SSF46785">
    <property type="entry name" value="Winged helix' DNA-binding domain"/>
    <property type="match status" value="1"/>
</dbReference>
<evidence type="ECO:0000313" key="2">
    <source>
        <dbReference type="EMBL" id="GAI42728.1"/>
    </source>
</evidence>
<name>X1NGK0_9ZZZZ</name>
<dbReference type="InterPro" id="IPR036388">
    <property type="entry name" value="WH-like_DNA-bd_sf"/>
</dbReference>
<sequence length="135" mass="15409">MPRGPRKLLLRVFDAQPIRVLETLAKAPKSFMEVLREAVLPKATLHRTLVGLSRCKFVKKVDDRYAITSDGELLLKSFRRLQARSMLKITDDGLRRVLKQADRTLRMERSGFSKVEQFESVQEAVEGVEVISVPT</sequence>
<evidence type="ECO:0000259" key="1">
    <source>
        <dbReference type="Pfam" id="PF25213"/>
    </source>
</evidence>
<comment type="caution">
    <text evidence="2">The sequence shown here is derived from an EMBL/GenBank/DDBJ whole genome shotgun (WGS) entry which is preliminary data.</text>
</comment>